<dbReference type="PANTHER" id="PTHR46684">
    <property type="entry name" value="TRANSCRIPTION FACTOR FAMA"/>
    <property type="match status" value="1"/>
</dbReference>
<dbReference type="InterPro" id="IPR036638">
    <property type="entry name" value="HLH_DNA-bd_sf"/>
</dbReference>
<name>A0ABU6WRK0_9FABA</name>
<dbReference type="Proteomes" id="UP001341840">
    <property type="component" value="Unassembled WGS sequence"/>
</dbReference>
<feature type="domain" description="BHLH" evidence="7">
    <location>
        <begin position="91"/>
        <end position="142"/>
    </location>
</feature>
<comment type="subcellular location">
    <subcellularLocation>
        <location evidence="1">Nucleus</location>
    </subcellularLocation>
</comment>
<dbReference type="Pfam" id="PF00010">
    <property type="entry name" value="HLH"/>
    <property type="match status" value="1"/>
</dbReference>
<dbReference type="Gene3D" id="4.10.280.10">
    <property type="entry name" value="Helix-loop-helix DNA-binding domain"/>
    <property type="match status" value="1"/>
</dbReference>
<feature type="region of interest" description="Disordered" evidence="6">
    <location>
        <begin position="33"/>
        <end position="91"/>
    </location>
</feature>
<proteinExistence type="predicted"/>
<dbReference type="CDD" id="cd11448">
    <property type="entry name" value="bHLH_AtFAMA_like"/>
    <property type="match status" value="1"/>
</dbReference>
<evidence type="ECO:0000256" key="3">
    <source>
        <dbReference type="ARBA" id="ARBA00023125"/>
    </source>
</evidence>
<dbReference type="SUPFAM" id="SSF47459">
    <property type="entry name" value="HLH, helix-loop-helix DNA-binding domain"/>
    <property type="match status" value="1"/>
</dbReference>
<organism evidence="8 9">
    <name type="scientific">Stylosanthes scabra</name>
    <dbReference type="NCBI Taxonomy" id="79078"/>
    <lineage>
        <taxon>Eukaryota</taxon>
        <taxon>Viridiplantae</taxon>
        <taxon>Streptophyta</taxon>
        <taxon>Embryophyta</taxon>
        <taxon>Tracheophyta</taxon>
        <taxon>Spermatophyta</taxon>
        <taxon>Magnoliopsida</taxon>
        <taxon>eudicotyledons</taxon>
        <taxon>Gunneridae</taxon>
        <taxon>Pentapetalae</taxon>
        <taxon>rosids</taxon>
        <taxon>fabids</taxon>
        <taxon>Fabales</taxon>
        <taxon>Fabaceae</taxon>
        <taxon>Papilionoideae</taxon>
        <taxon>50 kb inversion clade</taxon>
        <taxon>dalbergioids sensu lato</taxon>
        <taxon>Dalbergieae</taxon>
        <taxon>Pterocarpus clade</taxon>
        <taxon>Stylosanthes</taxon>
    </lineage>
</organism>
<reference evidence="8 9" key="1">
    <citation type="journal article" date="2023" name="Plants (Basel)">
        <title>Bridging the Gap: Combining Genomics and Transcriptomics Approaches to Understand Stylosanthes scabra, an Orphan Legume from the Brazilian Caatinga.</title>
        <authorList>
            <person name="Ferreira-Neto J.R.C."/>
            <person name="da Silva M.D."/>
            <person name="Binneck E."/>
            <person name="de Melo N.F."/>
            <person name="da Silva R.H."/>
            <person name="de Melo A.L.T.M."/>
            <person name="Pandolfi V."/>
            <person name="Bustamante F.O."/>
            <person name="Brasileiro-Vidal A.C."/>
            <person name="Benko-Iseppon A.M."/>
        </authorList>
    </citation>
    <scope>NUCLEOTIDE SEQUENCE [LARGE SCALE GENOMIC DNA]</scope>
    <source>
        <tissue evidence="8">Leaves</tissue>
    </source>
</reference>
<evidence type="ECO:0000313" key="9">
    <source>
        <dbReference type="Proteomes" id="UP001341840"/>
    </source>
</evidence>
<keyword evidence="4" id="KW-0804">Transcription</keyword>
<gene>
    <name evidence="8" type="ORF">PIB30_086809</name>
</gene>
<dbReference type="EMBL" id="JASCZI010182745">
    <property type="protein sequence ID" value="MED6188524.1"/>
    <property type="molecule type" value="Genomic_DNA"/>
</dbReference>
<protein>
    <recommendedName>
        <fullName evidence="7">BHLH domain-containing protein</fullName>
    </recommendedName>
</protein>
<dbReference type="SMART" id="SM00353">
    <property type="entry name" value="HLH"/>
    <property type="match status" value="1"/>
</dbReference>
<evidence type="ECO:0000256" key="6">
    <source>
        <dbReference type="SAM" id="MobiDB-lite"/>
    </source>
</evidence>
<evidence type="ECO:0000256" key="1">
    <source>
        <dbReference type="ARBA" id="ARBA00004123"/>
    </source>
</evidence>
<comment type="caution">
    <text evidence="8">The sequence shown here is derived from an EMBL/GenBank/DDBJ whole genome shotgun (WGS) entry which is preliminary data.</text>
</comment>
<keyword evidence="5" id="KW-0539">Nucleus</keyword>
<evidence type="ECO:0000256" key="5">
    <source>
        <dbReference type="ARBA" id="ARBA00023242"/>
    </source>
</evidence>
<keyword evidence="2" id="KW-0805">Transcription regulation</keyword>
<feature type="compositionally biased region" description="Acidic residues" evidence="6">
    <location>
        <begin position="80"/>
        <end position="89"/>
    </location>
</feature>
<feature type="region of interest" description="Disordered" evidence="6">
    <location>
        <begin position="229"/>
        <end position="251"/>
    </location>
</feature>
<evidence type="ECO:0000259" key="7">
    <source>
        <dbReference type="PROSITE" id="PS50888"/>
    </source>
</evidence>
<accession>A0ABU6WRK0</accession>
<evidence type="ECO:0000256" key="4">
    <source>
        <dbReference type="ARBA" id="ARBA00023163"/>
    </source>
</evidence>
<sequence length="361" mass="39576">MDNNNLLCETFLDTTEFGAEDLFSILENLEDFSNNNGSSITTTTTTNQSASQDETSPKRKRQKVIEASEENNNNNNNKNDDDDDDDGEEERVLSSHITVERNRRKQMNEHLSVLRSLMPSFYVKRGDQASIIGGVVDYINELQQLLQCLEAKKHRKVVYNDNNNNNVLSPRLIIPSPILPSSLSPRKPPISPIRPPISPRIFNMPISPRTPQPGSPWLQAGGGGYLSPTTISNNSSSIEPSPSPSSGGSSIINDNVNDLVVNSKSAMADVEVKFSGKHVLLKTVSSRIPGQAMRIVSALEDLALEILHVSISTAHETMLNSFTIKVDVKSSVDCLVRGHRIPSCKQVSGTKRALPVGFDTS</sequence>
<feature type="compositionally biased region" description="Low complexity" evidence="6">
    <location>
        <begin position="33"/>
        <end position="49"/>
    </location>
</feature>
<dbReference type="InterPro" id="IPR044283">
    <property type="entry name" value="FAMA/SPEECHLESS/MUTE-like"/>
</dbReference>
<keyword evidence="3" id="KW-0238">DNA-binding</keyword>
<evidence type="ECO:0000313" key="8">
    <source>
        <dbReference type="EMBL" id="MED6188524.1"/>
    </source>
</evidence>
<dbReference type="PANTHER" id="PTHR46684:SF4">
    <property type="entry name" value="TRANSCRIPTION FACTOR SPEECHLESS"/>
    <property type="match status" value="1"/>
</dbReference>
<dbReference type="PROSITE" id="PS50888">
    <property type="entry name" value="BHLH"/>
    <property type="match status" value="1"/>
</dbReference>
<keyword evidence="9" id="KW-1185">Reference proteome</keyword>
<dbReference type="InterPro" id="IPR011598">
    <property type="entry name" value="bHLH_dom"/>
</dbReference>
<evidence type="ECO:0000256" key="2">
    <source>
        <dbReference type="ARBA" id="ARBA00023015"/>
    </source>
</evidence>